<dbReference type="PANTHER" id="PTHR22777">
    <property type="entry name" value="HEMOLYSIN-RELATED"/>
    <property type="match status" value="1"/>
</dbReference>
<feature type="domain" description="CNNM transmembrane" evidence="11">
    <location>
        <begin position="1"/>
        <end position="179"/>
    </location>
</feature>
<proteinExistence type="predicted"/>
<dbReference type="InterPro" id="IPR002550">
    <property type="entry name" value="CNNM"/>
</dbReference>
<evidence type="ECO:0000256" key="7">
    <source>
        <dbReference type="PROSITE-ProRule" id="PRU00703"/>
    </source>
</evidence>
<evidence type="ECO:0000256" key="3">
    <source>
        <dbReference type="ARBA" id="ARBA00022737"/>
    </source>
</evidence>
<keyword evidence="5 7" id="KW-0129">CBS domain</keyword>
<dbReference type="CDD" id="cd04590">
    <property type="entry name" value="CBS_pair_CorC_HlyC_assoc"/>
    <property type="match status" value="1"/>
</dbReference>
<evidence type="ECO:0000256" key="6">
    <source>
        <dbReference type="ARBA" id="ARBA00023136"/>
    </source>
</evidence>
<dbReference type="SUPFAM" id="SSF54631">
    <property type="entry name" value="CBS-domain pair"/>
    <property type="match status" value="1"/>
</dbReference>
<keyword evidence="13" id="KW-1185">Reference proteome</keyword>
<keyword evidence="6 8" id="KW-0472">Membrane</keyword>
<dbReference type="AlphaFoldDB" id="A0A4Z0M9M7"/>
<dbReference type="Pfam" id="PF01595">
    <property type="entry name" value="CNNM"/>
    <property type="match status" value="1"/>
</dbReference>
<evidence type="ECO:0000256" key="5">
    <source>
        <dbReference type="ARBA" id="ARBA00023122"/>
    </source>
</evidence>
<dbReference type="Pfam" id="PF00571">
    <property type="entry name" value="CBS"/>
    <property type="match status" value="1"/>
</dbReference>
<evidence type="ECO:0000313" key="13">
    <source>
        <dbReference type="Proteomes" id="UP000298050"/>
    </source>
</evidence>
<dbReference type="InterPro" id="IPR000644">
    <property type="entry name" value="CBS_dom"/>
</dbReference>
<dbReference type="OrthoDB" id="9797674at2"/>
<protein>
    <submittedName>
        <fullName evidence="12">DUF21 domain-containing protein</fullName>
    </submittedName>
</protein>
<name>A0A4Z0M9M7_9GAMM</name>
<dbReference type="Gene3D" id="3.10.580.10">
    <property type="entry name" value="CBS-domain"/>
    <property type="match status" value="1"/>
</dbReference>
<dbReference type="PANTHER" id="PTHR22777:SF4">
    <property type="entry name" value="UPF0053 PROTEIN SLL1254"/>
    <property type="match status" value="1"/>
</dbReference>
<evidence type="ECO:0000256" key="9">
    <source>
        <dbReference type="SAM" id="Phobius"/>
    </source>
</evidence>
<comment type="caution">
    <text evidence="12">The sequence shown here is derived from an EMBL/GenBank/DDBJ whole genome shotgun (WGS) entry which is preliminary data.</text>
</comment>
<comment type="subcellular location">
    <subcellularLocation>
        <location evidence="1">Membrane</location>
        <topology evidence="1">Multi-pass membrane protein</topology>
    </subcellularLocation>
</comment>
<keyword evidence="3" id="KW-0677">Repeat</keyword>
<dbReference type="RefSeq" id="WP_135440808.1">
    <property type="nucleotide sequence ID" value="NZ_SRLE01000001.1"/>
</dbReference>
<dbReference type="PROSITE" id="PS51371">
    <property type="entry name" value="CBS"/>
    <property type="match status" value="1"/>
</dbReference>
<evidence type="ECO:0000256" key="4">
    <source>
        <dbReference type="ARBA" id="ARBA00022989"/>
    </source>
</evidence>
<evidence type="ECO:0000313" key="12">
    <source>
        <dbReference type="EMBL" id="TGD76231.1"/>
    </source>
</evidence>
<feature type="domain" description="CBS" evidence="10">
    <location>
        <begin position="263"/>
        <end position="321"/>
    </location>
</feature>
<feature type="transmembrane region" description="Helical" evidence="9">
    <location>
        <begin position="87"/>
        <end position="107"/>
    </location>
</feature>
<evidence type="ECO:0000256" key="1">
    <source>
        <dbReference type="ARBA" id="ARBA00004141"/>
    </source>
</evidence>
<gene>
    <name evidence="12" type="ORF">E4634_01415</name>
</gene>
<dbReference type="Proteomes" id="UP000298050">
    <property type="component" value="Unassembled WGS sequence"/>
</dbReference>
<dbReference type="PROSITE" id="PS51846">
    <property type="entry name" value="CNNM"/>
    <property type="match status" value="1"/>
</dbReference>
<evidence type="ECO:0000259" key="11">
    <source>
        <dbReference type="PROSITE" id="PS51846"/>
    </source>
</evidence>
<keyword evidence="2 8" id="KW-0812">Transmembrane</keyword>
<dbReference type="EMBL" id="SRLE01000001">
    <property type="protein sequence ID" value="TGD76231.1"/>
    <property type="molecule type" value="Genomic_DNA"/>
</dbReference>
<accession>A0A4Z0M9M7</accession>
<sequence>MWLLIFYVLLALGVSFVCSILEAVLLRTSSSYIANARQAGKRYGQLWEELRADIDRPLAAILSLNTIAHTVGAAGAGAQATALFGEAYFGVISAVLTLLILVLSEIVPKTLGAVYWRQLAPMCAEVMQVVVWLMYPLVVTGQAITRVIAHGGGGHSISREEFAALAEEGVNEGTFAPEESATLRSVLRFRALVAQDIMTPRQVFFSLPENQSVGEVIHNHQHIAFSRILVYLENPGNITGFIRKDDLLFAAVKQPPETPLSALRRDLLTVPHRTLLGNLMQQMTRSRSQIALLVDEYGDIRGLVTMEDLVETMLGIEIVDETDTSVDMQKLARELWFQRARQMGIVPEDFHEDAQS</sequence>
<keyword evidence="4 8" id="KW-1133">Transmembrane helix</keyword>
<reference evidence="12 13" key="1">
    <citation type="submission" date="2019-04" db="EMBL/GenBank/DDBJ databases">
        <title>Taxonomy of novel Haliea sp. from mangrove soil of West Coast of India.</title>
        <authorList>
            <person name="Verma A."/>
            <person name="Kumar P."/>
            <person name="Krishnamurthi S."/>
        </authorList>
    </citation>
    <scope>NUCLEOTIDE SEQUENCE [LARGE SCALE GENOMIC DNA]</scope>
    <source>
        <strain evidence="12 13">SAOS-164</strain>
    </source>
</reference>
<evidence type="ECO:0000259" key="10">
    <source>
        <dbReference type="PROSITE" id="PS51371"/>
    </source>
</evidence>
<evidence type="ECO:0000256" key="8">
    <source>
        <dbReference type="PROSITE-ProRule" id="PRU01193"/>
    </source>
</evidence>
<evidence type="ECO:0000256" key="2">
    <source>
        <dbReference type="ARBA" id="ARBA00022692"/>
    </source>
</evidence>
<organism evidence="12 13">
    <name type="scientific">Mangrovimicrobium sediminis</name>
    <dbReference type="NCBI Taxonomy" id="2562682"/>
    <lineage>
        <taxon>Bacteria</taxon>
        <taxon>Pseudomonadati</taxon>
        <taxon>Pseudomonadota</taxon>
        <taxon>Gammaproteobacteria</taxon>
        <taxon>Cellvibrionales</taxon>
        <taxon>Halieaceae</taxon>
        <taxon>Mangrovimicrobium</taxon>
    </lineage>
</organism>
<dbReference type="InterPro" id="IPR046342">
    <property type="entry name" value="CBS_dom_sf"/>
</dbReference>
<dbReference type="GO" id="GO:0005886">
    <property type="term" value="C:plasma membrane"/>
    <property type="evidence" value="ECO:0007669"/>
    <property type="project" value="TreeGrafter"/>
</dbReference>
<dbReference type="InterPro" id="IPR044751">
    <property type="entry name" value="Ion_transp-like_CBS"/>
</dbReference>